<comment type="caution">
    <text evidence="2">The sequence shown here is derived from an EMBL/GenBank/DDBJ whole genome shotgun (WGS) entry which is preliminary data.</text>
</comment>
<protein>
    <submittedName>
        <fullName evidence="2">Uncharacterized protein</fullName>
    </submittedName>
</protein>
<dbReference type="AlphaFoldDB" id="A0AAD3NQ36"/>
<evidence type="ECO:0000313" key="3">
    <source>
        <dbReference type="Proteomes" id="UP001234787"/>
    </source>
</evidence>
<feature type="compositionally biased region" description="Low complexity" evidence="1">
    <location>
        <begin position="25"/>
        <end position="39"/>
    </location>
</feature>
<evidence type="ECO:0000256" key="1">
    <source>
        <dbReference type="SAM" id="MobiDB-lite"/>
    </source>
</evidence>
<gene>
    <name evidence="2" type="ORF">SUGI_1228610</name>
</gene>
<feature type="region of interest" description="Disordered" evidence="1">
    <location>
        <begin position="20"/>
        <end position="77"/>
    </location>
</feature>
<sequence length="77" mass="7773">MLALPPPIMTRDVATGCAPVGSRPAADGGDAASLDAAGSQNGIGTVTVSYGSPMGSRKEQNQGPQSLCLSMREEPIE</sequence>
<evidence type="ECO:0000313" key="2">
    <source>
        <dbReference type="EMBL" id="GLJ56580.1"/>
    </source>
</evidence>
<organism evidence="2 3">
    <name type="scientific">Cryptomeria japonica</name>
    <name type="common">Japanese cedar</name>
    <name type="synonym">Cupressus japonica</name>
    <dbReference type="NCBI Taxonomy" id="3369"/>
    <lineage>
        <taxon>Eukaryota</taxon>
        <taxon>Viridiplantae</taxon>
        <taxon>Streptophyta</taxon>
        <taxon>Embryophyta</taxon>
        <taxon>Tracheophyta</taxon>
        <taxon>Spermatophyta</taxon>
        <taxon>Pinopsida</taxon>
        <taxon>Pinidae</taxon>
        <taxon>Conifers II</taxon>
        <taxon>Cupressales</taxon>
        <taxon>Cupressaceae</taxon>
        <taxon>Cryptomeria</taxon>
    </lineage>
</organism>
<name>A0AAD3NQ36_CRYJA</name>
<dbReference type="EMBL" id="BSEH01000022">
    <property type="protein sequence ID" value="GLJ56580.1"/>
    <property type="molecule type" value="Genomic_DNA"/>
</dbReference>
<dbReference type="Proteomes" id="UP001234787">
    <property type="component" value="Unassembled WGS sequence"/>
</dbReference>
<feature type="compositionally biased region" description="Polar residues" evidence="1">
    <location>
        <begin position="40"/>
        <end position="50"/>
    </location>
</feature>
<reference evidence="2" key="1">
    <citation type="submission" date="2022-12" db="EMBL/GenBank/DDBJ databases">
        <title>Chromosome-Level Genome Assembly of Japanese Cedar (Cryptomeriajaponica D. Don).</title>
        <authorList>
            <person name="Fujino T."/>
            <person name="Yamaguchi K."/>
            <person name="Yokoyama T."/>
            <person name="Hamanaka T."/>
            <person name="Harazono Y."/>
            <person name="Kamada H."/>
            <person name="Kobayashi W."/>
            <person name="Ujino-Ihara T."/>
            <person name="Uchiyama K."/>
            <person name="Matsumoto A."/>
            <person name="Izuno A."/>
            <person name="Tsumura Y."/>
            <person name="Toyoda A."/>
            <person name="Shigenobu S."/>
            <person name="Moriguchi Y."/>
            <person name="Ueno S."/>
            <person name="Kasahara M."/>
        </authorList>
    </citation>
    <scope>NUCLEOTIDE SEQUENCE</scope>
</reference>
<proteinExistence type="predicted"/>
<accession>A0AAD3NQ36</accession>
<keyword evidence="3" id="KW-1185">Reference proteome</keyword>